<dbReference type="InterPro" id="IPR023395">
    <property type="entry name" value="MCP_dom_sf"/>
</dbReference>
<proteinExistence type="inferred from homology"/>
<feature type="repeat" description="Solcar" evidence="8">
    <location>
        <begin position="130"/>
        <end position="218"/>
    </location>
</feature>
<protein>
    <recommendedName>
        <fullName evidence="12">Mitochondrial carrier protein</fullName>
    </recommendedName>
</protein>
<dbReference type="EMBL" id="CAUYUJ010013958">
    <property type="protein sequence ID" value="CAK0836971.1"/>
    <property type="molecule type" value="Genomic_DNA"/>
</dbReference>
<dbReference type="SUPFAM" id="SSF103506">
    <property type="entry name" value="Mitochondrial carrier"/>
    <property type="match status" value="1"/>
</dbReference>
<organism evidence="10 11">
    <name type="scientific">Prorocentrum cordatum</name>
    <dbReference type="NCBI Taxonomy" id="2364126"/>
    <lineage>
        <taxon>Eukaryota</taxon>
        <taxon>Sar</taxon>
        <taxon>Alveolata</taxon>
        <taxon>Dinophyceae</taxon>
        <taxon>Prorocentrales</taxon>
        <taxon>Prorocentraceae</taxon>
        <taxon>Prorocentrum</taxon>
    </lineage>
</organism>
<keyword evidence="5" id="KW-0677">Repeat</keyword>
<name>A0ABN9SWQ0_9DINO</name>
<dbReference type="PROSITE" id="PS50920">
    <property type="entry name" value="SOLCAR"/>
    <property type="match status" value="3"/>
</dbReference>
<comment type="caution">
    <text evidence="10">The sequence shown here is derived from an EMBL/GenBank/DDBJ whole genome shotgun (WGS) entry which is preliminary data.</text>
</comment>
<evidence type="ECO:0000256" key="8">
    <source>
        <dbReference type="PROSITE-ProRule" id="PRU00282"/>
    </source>
</evidence>
<reference evidence="10" key="1">
    <citation type="submission" date="2023-10" db="EMBL/GenBank/DDBJ databases">
        <authorList>
            <person name="Chen Y."/>
            <person name="Shah S."/>
            <person name="Dougan E. K."/>
            <person name="Thang M."/>
            <person name="Chan C."/>
        </authorList>
    </citation>
    <scope>NUCLEOTIDE SEQUENCE [LARGE SCALE GENOMIC DNA]</scope>
</reference>
<dbReference type="PRINTS" id="PR00926">
    <property type="entry name" value="MITOCARRIER"/>
</dbReference>
<evidence type="ECO:0000256" key="7">
    <source>
        <dbReference type="ARBA" id="ARBA00023136"/>
    </source>
</evidence>
<evidence type="ECO:0000256" key="5">
    <source>
        <dbReference type="ARBA" id="ARBA00022737"/>
    </source>
</evidence>
<keyword evidence="6" id="KW-1133">Transmembrane helix</keyword>
<comment type="subcellular location">
    <subcellularLocation>
        <location evidence="1">Membrane</location>
        <topology evidence="1">Multi-pass membrane protein</topology>
    </subcellularLocation>
</comment>
<feature type="repeat" description="Solcar" evidence="8">
    <location>
        <begin position="10"/>
        <end position="106"/>
    </location>
</feature>
<keyword evidence="4 8" id="KW-0812">Transmembrane</keyword>
<evidence type="ECO:0000256" key="3">
    <source>
        <dbReference type="ARBA" id="ARBA00022448"/>
    </source>
</evidence>
<keyword evidence="3 9" id="KW-0813">Transport</keyword>
<evidence type="ECO:0000256" key="6">
    <source>
        <dbReference type="ARBA" id="ARBA00022989"/>
    </source>
</evidence>
<evidence type="ECO:0008006" key="12">
    <source>
        <dbReference type="Google" id="ProtNLM"/>
    </source>
</evidence>
<dbReference type="Pfam" id="PF00153">
    <property type="entry name" value="Mito_carr"/>
    <property type="match status" value="3"/>
</dbReference>
<evidence type="ECO:0000256" key="2">
    <source>
        <dbReference type="ARBA" id="ARBA00006375"/>
    </source>
</evidence>
<sequence>MAREEELCWSTLRATILASSGSTCLGKVVTHPLDTVKARLQVRIVAPSVPGGSGPQFRGCQPSAWDFVRSILRQPRSLYQGFPVAVAGALPAGAMYLTCYELFRPVCERRLGLVPAGGGSEHGFASTLLQVLVPSFVAGLGAEAVSCIFWCPTDIVKERLQVQQDLKLYTYSSSWDAVRTVLRQEGAVGLYRGYGATLLAFGPQTAANLAAYELLEAVARRRLHGPGASAGAGGRRPLPLWVTLPCACVAGCAACLLSNPLDLAKLRMQVVRSQRSARHGAGGVKTTDAIFRYRSVADALVQVARTEGVAALWKGAFFRCLCHVPQTAITVGTFKWLNQ</sequence>
<dbReference type="PANTHER" id="PTHR45667">
    <property type="entry name" value="S-ADENOSYLMETHIONINE MITOCHONDRIAL CARRIER PROTEIN"/>
    <property type="match status" value="1"/>
</dbReference>
<dbReference type="InterPro" id="IPR018108">
    <property type="entry name" value="MCP_transmembrane"/>
</dbReference>
<feature type="repeat" description="Solcar" evidence="8">
    <location>
        <begin position="238"/>
        <end position="339"/>
    </location>
</feature>
<dbReference type="Gene3D" id="1.50.40.10">
    <property type="entry name" value="Mitochondrial carrier domain"/>
    <property type="match status" value="2"/>
</dbReference>
<evidence type="ECO:0000313" key="10">
    <source>
        <dbReference type="EMBL" id="CAK0836971.1"/>
    </source>
</evidence>
<accession>A0ABN9SWQ0</accession>
<dbReference type="InterPro" id="IPR002067">
    <property type="entry name" value="MCP"/>
</dbReference>
<keyword evidence="7 8" id="KW-0472">Membrane</keyword>
<comment type="similarity">
    <text evidence="2 9">Belongs to the mitochondrial carrier (TC 2.A.29) family.</text>
</comment>
<keyword evidence="11" id="KW-1185">Reference proteome</keyword>
<evidence type="ECO:0000313" key="11">
    <source>
        <dbReference type="Proteomes" id="UP001189429"/>
    </source>
</evidence>
<evidence type="ECO:0000256" key="4">
    <source>
        <dbReference type="ARBA" id="ARBA00022692"/>
    </source>
</evidence>
<gene>
    <name evidence="10" type="ORF">PCOR1329_LOCUS33317</name>
</gene>
<dbReference type="Proteomes" id="UP001189429">
    <property type="component" value="Unassembled WGS sequence"/>
</dbReference>
<evidence type="ECO:0000256" key="1">
    <source>
        <dbReference type="ARBA" id="ARBA00004141"/>
    </source>
</evidence>
<evidence type="ECO:0000256" key="9">
    <source>
        <dbReference type="RuleBase" id="RU000488"/>
    </source>
</evidence>